<evidence type="ECO:0000256" key="2">
    <source>
        <dbReference type="ARBA" id="ARBA00022517"/>
    </source>
</evidence>
<evidence type="ECO:0000256" key="12">
    <source>
        <dbReference type="ARBA" id="ARBA00038002"/>
    </source>
</evidence>
<dbReference type="InterPro" id="IPR056330">
    <property type="entry name" value="CTT_SPB4"/>
</dbReference>
<dbReference type="InterPro" id="IPR001650">
    <property type="entry name" value="Helicase_C-like"/>
</dbReference>
<keyword evidence="10" id="KW-0539">Nucleus</keyword>
<keyword evidence="7 14" id="KW-0067">ATP-binding</keyword>
<dbReference type="GO" id="GO:0005730">
    <property type="term" value="C:nucleolus"/>
    <property type="evidence" value="ECO:0007669"/>
    <property type="project" value="UniProtKB-SubCell"/>
</dbReference>
<feature type="region of interest" description="Disordered" evidence="16">
    <location>
        <begin position="551"/>
        <end position="639"/>
    </location>
</feature>
<comment type="catalytic activity">
    <reaction evidence="15">
        <text>ATP + H2O = ADP + phosphate + H(+)</text>
        <dbReference type="Rhea" id="RHEA:13065"/>
        <dbReference type="ChEBI" id="CHEBI:15377"/>
        <dbReference type="ChEBI" id="CHEBI:15378"/>
        <dbReference type="ChEBI" id="CHEBI:30616"/>
        <dbReference type="ChEBI" id="CHEBI:43474"/>
        <dbReference type="ChEBI" id="CHEBI:456216"/>
        <dbReference type="EC" id="3.6.4.13"/>
    </reaction>
</comment>
<accession>A0A6G1G688</accession>
<reference evidence="21" key="3">
    <citation type="submission" date="2025-04" db="UniProtKB">
        <authorList>
            <consortium name="RefSeq"/>
        </authorList>
    </citation>
    <scope>IDENTIFICATION</scope>
    <source>
        <strain evidence="21">CBS 781.70</strain>
    </source>
</reference>
<dbReference type="Gene3D" id="3.40.50.300">
    <property type="entry name" value="P-loop containing nucleotide triphosphate hydrolases"/>
    <property type="match status" value="2"/>
</dbReference>
<dbReference type="Pfam" id="PF00270">
    <property type="entry name" value="DEAD"/>
    <property type="match status" value="1"/>
</dbReference>
<dbReference type="SMART" id="SM00487">
    <property type="entry name" value="DEXDc"/>
    <property type="match status" value="1"/>
</dbReference>
<dbReference type="PANTHER" id="PTHR24031">
    <property type="entry name" value="RNA HELICASE"/>
    <property type="match status" value="1"/>
</dbReference>
<dbReference type="InterPro" id="IPR011545">
    <property type="entry name" value="DEAD/DEAH_box_helicase_dom"/>
</dbReference>
<comment type="domain">
    <text evidence="15">The Q motif is unique to and characteristic of the DEAD box family of RNA helicases and controls ATP binding and hydrolysis.</text>
</comment>
<keyword evidence="5 14" id="KW-0378">Hydrolase</keyword>
<dbReference type="EMBL" id="ML975154">
    <property type="protein sequence ID" value="KAF1813587.1"/>
    <property type="molecule type" value="Genomic_DNA"/>
</dbReference>
<feature type="compositionally biased region" description="Basic and acidic residues" evidence="16">
    <location>
        <begin position="571"/>
        <end position="622"/>
    </location>
</feature>
<evidence type="ECO:0000256" key="1">
    <source>
        <dbReference type="ARBA" id="ARBA00004604"/>
    </source>
</evidence>
<keyword evidence="2" id="KW-0690">Ribosome biogenesis</keyword>
<name>A0A6G1G688_9PEZI</name>
<dbReference type="GO" id="GO:0006364">
    <property type="term" value="P:rRNA processing"/>
    <property type="evidence" value="ECO:0007669"/>
    <property type="project" value="UniProtKB-KW"/>
</dbReference>
<dbReference type="SMART" id="SM01178">
    <property type="entry name" value="DUF4217"/>
    <property type="match status" value="1"/>
</dbReference>
<evidence type="ECO:0000256" key="14">
    <source>
        <dbReference type="RuleBase" id="RU000492"/>
    </source>
</evidence>
<evidence type="ECO:0000313" key="20">
    <source>
        <dbReference type="Proteomes" id="UP000504638"/>
    </source>
</evidence>
<dbReference type="RefSeq" id="XP_033535218.1">
    <property type="nucleotide sequence ID" value="XM_033681779.1"/>
</dbReference>
<protein>
    <recommendedName>
        <fullName evidence="15">ATP-dependent RNA helicase</fullName>
        <ecNumber evidence="15">3.6.4.13</ecNumber>
    </recommendedName>
</protein>
<feature type="domain" description="Helicase ATP-binding" evidence="17">
    <location>
        <begin position="39"/>
        <end position="252"/>
    </location>
</feature>
<comment type="function">
    <text evidence="11">ATP-binding RNA helicase involved in the biogenesis of 60S ribosomal subunits. Binds 90S pre-ribosomal particles and dissociates from pre-60S ribosomal particles after processing of 27SB pre-rRNA. Required for the normal formation of 18S rRNA through the processing of pre-rRNAs at sites A0, A1 and A2, and the normal formation of 25S and 5.8S rRNAs through the processing of pre-rRNAs at sites C1 and C2.</text>
</comment>
<evidence type="ECO:0000313" key="19">
    <source>
        <dbReference type="EMBL" id="KAF1813587.1"/>
    </source>
</evidence>
<dbReference type="Pfam" id="PF23681">
    <property type="entry name" value="CTT_SPB4"/>
    <property type="match status" value="1"/>
</dbReference>
<dbReference type="GeneID" id="54422349"/>
<dbReference type="GO" id="GO:0003724">
    <property type="term" value="F:RNA helicase activity"/>
    <property type="evidence" value="ECO:0007669"/>
    <property type="project" value="UniProtKB-EC"/>
</dbReference>
<comment type="similarity">
    <text evidence="12">Belongs to the DEAD box helicase family. DDX55/SPB4 subfamily.</text>
</comment>
<dbReference type="EC" id="3.6.4.13" evidence="15"/>
<feature type="compositionally biased region" description="Basic and acidic residues" evidence="16">
    <location>
        <begin position="551"/>
        <end position="562"/>
    </location>
</feature>
<dbReference type="PROSITE" id="PS51194">
    <property type="entry name" value="HELICASE_CTER"/>
    <property type="match status" value="1"/>
</dbReference>
<dbReference type="Proteomes" id="UP000504638">
    <property type="component" value="Unplaced"/>
</dbReference>
<dbReference type="InterPro" id="IPR014001">
    <property type="entry name" value="Helicase_ATP-bd"/>
</dbReference>
<evidence type="ECO:0000256" key="16">
    <source>
        <dbReference type="SAM" id="MobiDB-lite"/>
    </source>
</evidence>
<dbReference type="Pfam" id="PF13959">
    <property type="entry name" value="CTE_SPB4"/>
    <property type="match status" value="1"/>
</dbReference>
<sequence length="639" mass="71524">MGPSDTRSWKVLSPPLSEWLLEAVSSSFSRMTPVQASTIPLFMGNKDVVVEAVTGSGKTLAFLIPVIEKLLRLDEAVKKHHVGAIIVSPTRELASQIHAVLTSLIAFHPPSAALLNQEDEEEAPGESGSEEKVQHVFSSSVPKIVPQLVLGGTSTPTQDLNDFLRLSPNVLIGTPGRLVTLLSSPRVHAPQSSFEVLVLDEADRLLDLGFKEDLQKILRMLPKQRRTGLFSASVSDAVSSLIRVGLRNPVKVTVRVKSTRGVEARTPASLQLTYHIAPPDRKLVALAKLLSSISPIPQKTIIYVSTCAAVDYFSSILPTIFDLVSTRMHAISPGLVSLHGKMTPKVRTRNFMRFLNAMEPTVLITTDVAARGLDIPTVDLVVQLDAPTTSSSFMHRAGRAGRAGRSGASVIFLSPGREEDYISFLTVRGTPVVKLQDSPVEGVEDGTLDVSDEEKWEMIRAVRDQAYQDRAVYEKAQKAFVSWVRAYAEHDAKSIFRIKDVDWKELAEGWALLRLPRMPEAKAWEGDKNLGLTIDWKEYAFQDKVREKRRREEMELGVEKPNPKAKKFRDSKKEPNSWSKEKEKKQVKEERREKKQDKREKERIANMTEDERRKQTELEGMIKKIRTQPDEETWEGFDG</sequence>
<dbReference type="GO" id="GO:0003723">
    <property type="term" value="F:RNA binding"/>
    <property type="evidence" value="ECO:0007669"/>
    <property type="project" value="UniProtKB-UniRule"/>
</dbReference>
<dbReference type="GO" id="GO:0005524">
    <property type="term" value="F:ATP binding"/>
    <property type="evidence" value="ECO:0007669"/>
    <property type="project" value="UniProtKB-UniRule"/>
</dbReference>
<evidence type="ECO:0000256" key="4">
    <source>
        <dbReference type="ARBA" id="ARBA00022741"/>
    </source>
</evidence>
<keyword evidence="9" id="KW-0175">Coiled coil</keyword>
<evidence type="ECO:0000259" key="18">
    <source>
        <dbReference type="PROSITE" id="PS51194"/>
    </source>
</evidence>
<dbReference type="SMART" id="SM00490">
    <property type="entry name" value="HELICc"/>
    <property type="match status" value="1"/>
</dbReference>
<dbReference type="CDD" id="cd18787">
    <property type="entry name" value="SF2_C_DEAD"/>
    <property type="match status" value="1"/>
</dbReference>
<evidence type="ECO:0000256" key="7">
    <source>
        <dbReference type="ARBA" id="ARBA00022840"/>
    </source>
</evidence>
<evidence type="ECO:0000259" key="17">
    <source>
        <dbReference type="PROSITE" id="PS51192"/>
    </source>
</evidence>
<evidence type="ECO:0000256" key="13">
    <source>
        <dbReference type="ARBA" id="ARBA00038757"/>
    </source>
</evidence>
<dbReference type="InterPro" id="IPR000629">
    <property type="entry name" value="RNA-helicase_DEAD-box_CS"/>
</dbReference>
<reference evidence="19 21" key="1">
    <citation type="submission" date="2020-01" db="EMBL/GenBank/DDBJ databases">
        <authorList>
            <consortium name="DOE Joint Genome Institute"/>
            <person name="Haridas S."/>
            <person name="Albert R."/>
            <person name="Binder M."/>
            <person name="Bloem J."/>
            <person name="Labutti K."/>
            <person name="Salamov A."/>
            <person name="Andreopoulos B."/>
            <person name="Baker S.E."/>
            <person name="Barry K."/>
            <person name="Bills G."/>
            <person name="Bluhm B.H."/>
            <person name="Cannon C."/>
            <person name="Castanera R."/>
            <person name="Culley D.E."/>
            <person name="Daum C."/>
            <person name="Ezra D."/>
            <person name="Gonzalez J.B."/>
            <person name="Henrissat B."/>
            <person name="Kuo A."/>
            <person name="Liang C."/>
            <person name="Lipzen A."/>
            <person name="Lutzoni F."/>
            <person name="Magnuson J."/>
            <person name="Mondo S."/>
            <person name="Nolan M."/>
            <person name="Ohm R."/>
            <person name="Pangilinan J."/>
            <person name="Park H.-J."/>
            <person name="Ramirez L."/>
            <person name="Alfaro M."/>
            <person name="Sun H."/>
            <person name="Tritt A."/>
            <person name="Yoshinaga Y."/>
            <person name="Zwiers L.-H."/>
            <person name="Turgeon B.G."/>
            <person name="Goodwin S.B."/>
            <person name="Spatafora J.W."/>
            <person name="Crous P.W."/>
            <person name="Grigoriev I.V."/>
        </authorList>
    </citation>
    <scope>NUCLEOTIDE SEQUENCE</scope>
    <source>
        <strain evidence="19 21">CBS 781.70</strain>
    </source>
</reference>
<evidence type="ECO:0000256" key="11">
    <source>
        <dbReference type="ARBA" id="ARBA00037566"/>
    </source>
</evidence>
<dbReference type="PROSITE" id="PS00039">
    <property type="entry name" value="DEAD_ATP_HELICASE"/>
    <property type="match status" value="1"/>
</dbReference>
<keyword evidence="6 14" id="KW-0347">Helicase</keyword>
<comment type="function">
    <text evidence="15">RNA helicase.</text>
</comment>
<comment type="subcellular location">
    <subcellularLocation>
        <location evidence="1">Nucleus</location>
        <location evidence="1">Nucleolus</location>
    </subcellularLocation>
</comment>
<evidence type="ECO:0000313" key="21">
    <source>
        <dbReference type="RefSeq" id="XP_033535218.1"/>
    </source>
</evidence>
<evidence type="ECO:0000256" key="3">
    <source>
        <dbReference type="ARBA" id="ARBA00022552"/>
    </source>
</evidence>
<organism evidence="19">
    <name type="scientific">Eremomyces bilateralis CBS 781.70</name>
    <dbReference type="NCBI Taxonomy" id="1392243"/>
    <lineage>
        <taxon>Eukaryota</taxon>
        <taxon>Fungi</taxon>
        <taxon>Dikarya</taxon>
        <taxon>Ascomycota</taxon>
        <taxon>Pezizomycotina</taxon>
        <taxon>Dothideomycetes</taxon>
        <taxon>Dothideomycetes incertae sedis</taxon>
        <taxon>Eremomycetales</taxon>
        <taxon>Eremomycetaceae</taxon>
        <taxon>Eremomyces</taxon>
    </lineage>
</organism>
<evidence type="ECO:0000256" key="5">
    <source>
        <dbReference type="ARBA" id="ARBA00022801"/>
    </source>
</evidence>
<evidence type="ECO:0000256" key="8">
    <source>
        <dbReference type="ARBA" id="ARBA00022884"/>
    </source>
</evidence>
<dbReference type="PROSITE" id="PS51192">
    <property type="entry name" value="HELICASE_ATP_BIND_1"/>
    <property type="match status" value="1"/>
</dbReference>
<keyword evidence="3" id="KW-0698">rRNA processing</keyword>
<proteinExistence type="inferred from homology"/>
<dbReference type="GO" id="GO:0016787">
    <property type="term" value="F:hydrolase activity"/>
    <property type="evidence" value="ECO:0007669"/>
    <property type="project" value="UniProtKB-KW"/>
</dbReference>
<feature type="compositionally biased region" description="Acidic residues" evidence="16">
    <location>
        <begin position="630"/>
        <end position="639"/>
    </location>
</feature>
<keyword evidence="20" id="KW-1185">Reference proteome</keyword>
<reference evidence="21" key="2">
    <citation type="submission" date="2020-04" db="EMBL/GenBank/DDBJ databases">
        <authorList>
            <consortium name="NCBI Genome Project"/>
        </authorList>
    </citation>
    <scope>NUCLEOTIDE SEQUENCE</scope>
    <source>
        <strain evidence="21">CBS 781.70</strain>
    </source>
</reference>
<evidence type="ECO:0000256" key="6">
    <source>
        <dbReference type="ARBA" id="ARBA00022806"/>
    </source>
</evidence>
<evidence type="ECO:0000256" key="15">
    <source>
        <dbReference type="RuleBase" id="RU365068"/>
    </source>
</evidence>
<dbReference type="Pfam" id="PF00271">
    <property type="entry name" value="Helicase_C"/>
    <property type="match status" value="1"/>
</dbReference>
<dbReference type="SUPFAM" id="SSF52540">
    <property type="entry name" value="P-loop containing nucleoside triphosphate hydrolases"/>
    <property type="match status" value="1"/>
</dbReference>
<dbReference type="InterPro" id="IPR027417">
    <property type="entry name" value="P-loop_NTPase"/>
</dbReference>
<comment type="subunit">
    <text evidence="13">Component of pre-60S ribosomal complexes.</text>
</comment>
<dbReference type="AlphaFoldDB" id="A0A6G1G688"/>
<gene>
    <name evidence="19 21" type="ORF">P152DRAFT_480836</name>
</gene>
<keyword evidence="4 14" id="KW-0547">Nucleotide-binding</keyword>
<evidence type="ECO:0000256" key="9">
    <source>
        <dbReference type="ARBA" id="ARBA00023054"/>
    </source>
</evidence>
<dbReference type="InterPro" id="IPR025313">
    <property type="entry name" value="SPB4-like_CTE"/>
</dbReference>
<feature type="domain" description="Helicase C-terminal" evidence="18">
    <location>
        <begin position="288"/>
        <end position="451"/>
    </location>
</feature>
<keyword evidence="8 15" id="KW-0694">RNA-binding</keyword>
<dbReference type="OrthoDB" id="7396459at2759"/>
<dbReference type="CDD" id="cd17960">
    <property type="entry name" value="DEADc_DDX55"/>
    <property type="match status" value="1"/>
</dbReference>
<evidence type="ECO:0000256" key="10">
    <source>
        <dbReference type="ARBA" id="ARBA00023242"/>
    </source>
</evidence>